<dbReference type="Proteomes" id="UP000305675">
    <property type="component" value="Unassembled WGS sequence"/>
</dbReference>
<keyword evidence="3" id="KW-0285">Flavoprotein</keyword>
<keyword evidence="4" id="KW-0274">FAD</keyword>
<gene>
    <name evidence="8" type="ORF">FCL42_05215</name>
</gene>
<dbReference type="GO" id="GO:0050661">
    <property type="term" value="F:NADP binding"/>
    <property type="evidence" value="ECO:0007669"/>
    <property type="project" value="InterPro"/>
</dbReference>
<dbReference type="OrthoDB" id="312624at2"/>
<comment type="cofactor">
    <cofactor evidence="1">
        <name>FAD</name>
        <dbReference type="ChEBI" id="CHEBI:57692"/>
    </cofactor>
</comment>
<dbReference type="FunFam" id="3.50.50.60:FF:000228">
    <property type="entry name" value="FAD-containing monooxygenase EthA"/>
    <property type="match status" value="1"/>
</dbReference>
<dbReference type="AlphaFoldDB" id="A0A4V5NWB7"/>
<dbReference type="InterPro" id="IPR020946">
    <property type="entry name" value="Flavin_mOase-like"/>
</dbReference>
<evidence type="ECO:0000256" key="7">
    <source>
        <dbReference type="ARBA" id="ARBA00023033"/>
    </source>
</evidence>
<dbReference type="PANTHER" id="PTHR43872:SF1">
    <property type="entry name" value="MONOOXYGENASE, PUTATIVE (AFU_ORTHOLOGUE AFUA_8G02570)-RELATED"/>
    <property type="match status" value="1"/>
</dbReference>
<keyword evidence="6" id="KW-0560">Oxidoreductase</keyword>
<accession>A0A4V5NWB7</accession>
<keyword evidence="7" id="KW-0503">Monooxygenase</keyword>
<organism evidence="8 9">
    <name type="scientific">Ferrimonas aestuarii</name>
    <dbReference type="NCBI Taxonomy" id="2569539"/>
    <lineage>
        <taxon>Bacteria</taxon>
        <taxon>Pseudomonadati</taxon>
        <taxon>Pseudomonadota</taxon>
        <taxon>Gammaproteobacteria</taxon>
        <taxon>Alteromonadales</taxon>
        <taxon>Ferrimonadaceae</taxon>
        <taxon>Ferrimonas</taxon>
    </lineage>
</organism>
<evidence type="ECO:0000256" key="4">
    <source>
        <dbReference type="ARBA" id="ARBA00022827"/>
    </source>
</evidence>
<evidence type="ECO:0000256" key="2">
    <source>
        <dbReference type="ARBA" id="ARBA00010139"/>
    </source>
</evidence>
<evidence type="ECO:0000256" key="6">
    <source>
        <dbReference type="ARBA" id="ARBA00023002"/>
    </source>
</evidence>
<evidence type="ECO:0000313" key="8">
    <source>
        <dbReference type="EMBL" id="TKB56534.1"/>
    </source>
</evidence>
<dbReference type="Pfam" id="PF00743">
    <property type="entry name" value="FMO-like"/>
    <property type="match status" value="1"/>
</dbReference>
<dbReference type="GO" id="GO:0004499">
    <property type="term" value="F:N,N-dimethylaniline monooxygenase activity"/>
    <property type="evidence" value="ECO:0007669"/>
    <property type="project" value="InterPro"/>
</dbReference>
<dbReference type="Gene3D" id="3.50.50.60">
    <property type="entry name" value="FAD/NAD(P)-binding domain"/>
    <property type="match status" value="3"/>
</dbReference>
<evidence type="ECO:0000313" key="9">
    <source>
        <dbReference type="Proteomes" id="UP000305675"/>
    </source>
</evidence>
<dbReference type="InterPro" id="IPR036188">
    <property type="entry name" value="FAD/NAD-bd_sf"/>
</dbReference>
<keyword evidence="9" id="KW-1185">Reference proteome</keyword>
<name>A0A4V5NWB7_9GAMM</name>
<keyword evidence="5" id="KW-0521">NADP</keyword>
<proteinExistence type="inferred from homology"/>
<dbReference type="PANTHER" id="PTHR43872">
    <property type="entry name" value="MONOOXYGENASE, PUTATIVE (AFU_ORTHOLOGUE AFUA_8G02570)-RELATED"/>
    <property type="match status" value="1"/>
</dbReference>
<dbReference type="EMBL" id="SWCJ01000003">
    <property type="protein sequence ID" value="TKB56534.1"/>
    <property type="molecule type" value="Genomic_DNA"/>
</dbReference>
<dbReference type="GO" id="GO:0050660">
    <property type="term" value="F:flavin adenine dinucleotide binding"/>
    <property type="evidence" value="ECO:0007669"/>
    <property type="project" value="InterPro"/>
</dbReference>
<dbReference type="SUPFAM" id="SSF51905">
    <property type="entry name" value="FAD/NAD(P)-binding domain"/>
    <property type="match status" value="1"/>
</dbReference>
<evidence type="ECO:0000256" key="1">
    <source>
        <dbReference type="ARBA" id="ARBA00001974"/>
    </source>
</evidence>
<protein>
    <submittedName>
        <fullName evidence="8">NAD(P)/FAD-dependent oxidoreductase</fullName>
    </submittedName>
</protein>
<reference evidence="8 9" key="1">
    <citation type="submission" date="2019-04" db="EMBL/GenBank/DDBJ databases">
        <authorList>
            <person name="Hwang J.C."/>
        </authorList>
    </citation>
    <scope>NUCLEOTIDE SEQUENCE [LARGE SCALE GENOMIC DNA]</scope>
    <source>
        <strain evidence="8 9">IMCC35002</strain>
    </source>
</reference>
<dbReference type="InterPro" id="IPR051820">
    <property type="entry name" value="FAD-binding_MO"/>
</dbReference>
<evidence type="ECO:0000256" key="5">
    <source>
        <dbReference type="ARBA" id="ARBA00022857"/>
    </source>
</evidence>
<dbReference type="RefSeq" id="WP_136862338.1">
    <property type="nucleotide sequence ID" value="NZ_SWCJ01000003.1"/>
</dbReference>
<evidence type="ECO:0000256" key="3">
    <source>
        <dbReference type="ARBA" id="ARBA00022630"/>
    </source>
</evidence>
<dbReference type="PRINTS" id="PR00411">
    <property type="entry name" value="PNDRDTASEI"/>
</dbReference>
<sequence length="499" mass="56487">MTQPIFDVVIIGAGLSGIGVACRIKQAFPNMSMAILERRQQVGGTWDLFNYPGIRSDSDMASFGYEFRPWHSDKVLAQGPDIKAYVRQTAQEHRIYDDIQFRQRVLKFDWSTSAKRWTLTTSDESSGDCRAIQARFVVNCTGYYNFDKGYTPDFAGREAFKGDVIHPQHWPDNYDYRGKKVVVIGSGATAVTLIPSMAEKAAHITMLQRSPTYIMAMPNTDSISKWLYRILPRDWVFRLARKRNTWFQRALYLGSMRWPNFARKRLLASVKKQLGDDFDMSHLTPKYNPWEQRLCAAPDGDFFEAINAGKASICTDEVKQFNESGIELKSGQQLDADLVITATGLEVQMLGGAQMHVDGVKQNLADKLTYKGIMLEGIPNLTWIFGYTNAPWTLKCDIAGRFLTRLFAYMQEHQLETATAIDSEDQALDIGILDSFAPGYVQRARHILPRQGKSGPWRVTMHYGKDKRMLLKDPINDGLLVFDRGPSWQVTAKEASGGI</sequence>
<comment type="caution">
    <text evidence="8">The sequence shown here is derived from an EMBL/GenBank/DDBJ whole genome shotgun (WGS) entry which is preliminary data.</text>
</comment>
<comment type="similarity">
    <text evidence="2">Belongs to the FAD-binding monooxygenase family.</text>
</comment>